<accession>G0A3I6</accession>
<feature type="domain" description="ABC transporter" evidence="14">
    <location>
        <begin position="13"/>
        <end position="251"/>
    </location>
</feature>
<keyword evidence="9 13" id="KW-1133">Transmembrane helix</keyword>
<evidence type="ECO:0000256" key="10">
    <source>
        <dbReference type="ARBA" id="ARBA00023136"/>
    </source>
</evidence>
<comment type="subcellular location">
    <subcellularLocation>
        <location evidence="1">Cell inner membrane</location>
        <topology evidence="1">Multi-pass membrane protein</topology>
    </subcellularLocation>
</comment>
<evidence type="ECO:0000256" key="3">
    <source>
        <dbReference type="ARBA" id="ARBA00022475"/>
    </source>
</evidence>
<dbReference type="RefSeq" id="WP_013818536.1">
    <property type="nucleotide sequence ID" value="NC_015572.1"/>
</dbReference>
<dbReference type="Pfam" id="PF02687">
    <property type="entry name" value="FtsX"/>
    <property type="match status" value="1"/>
</dbReference>
<evidence type="ECO:0000256" key="1">
    <source>
        <dbReference type="ARBA" id="ARBA00004429"/>
    </source>
</evidence>
<keyword evidence="6" id="KW-0547">Nucleotide-binding</keyword>
<comment type="similarity">
    <text evidence="11">Belongs to the ABC transporter superfamily. Macrolide exporter (TC 3.A.1.122) family.</text>
</comment>
<evidence type="ECO:0000313" key="15">
    <source>
        <dbReference type="EMBL" id="AEG00285.1"/>
    </source>
</evidence>
<dbReference type="Pfam" id="PF12704">
    <property type="entry name" value="MacB_PCD"/>
    <property type="match status" value="1"/>
</dbReference>
<dbReference type="PROSITE" id="PS50893">
    <property type="entry name" value="ABC_TRANSPORTER_2"/>
    <property type="match status" value="1"/>
</dbReference>
<proteinExistence type="inferred from homology"/>
<keyword evidence="8" id="KW-1278">Translocase</keyword>
<keyword evidence="16" id="KW-1185">Reference proteome</keyword>
<dbReference type="InterPro" id="IPR003439">
    <property type="entry name" value="ABC_transporter-like_ATP-bd"/>
</dbReference>
<keyword evidence="2" id="KW-0813">Transport</keyword>
<dbReference type="InterPro" id="IPR017871">
    <property type="entry name" value="ABC_transporter-like_CS"/>
</dbReference>
<dbReference type="CDD" id="cd03255">
    <property type="entry name" value="ABC_MJ0796_LolCDE_FtsE"/>
    <property type="match status" value="1"/>
</dbReference>
<dbReference type="GO" id="GO:1902495">
    <property type="term" value="C:transmembrane transporter complex"/>
    <property type="evidence" value="ECO:0007669"/>
    <property type="project" value="UniProtKB-ARBA"/>
</dbReference>
<reference evidence="16" key="3">
    <citation type="submission" date="2011-05" db="EMBL/GenBank/DDBJ databases">
        <title>Complete sequence of Methylomonas methanica MC09.</title>
        <authorList>
            <consortium name="US DOE Joint Genome Institute"/>
            <person name="Lucas S."/>
            <person name="Han J."/>
            <person name="Lapidus A."/>
            <person name="Cheng J.-F."/>
            <person name="Goodwin L."/>
            <person name="Pitluck S."/>
            <person name="Peters L."/>
            <person name="Mikhailova N."/>
            <person name="Teshima H."/>
            <person name="Han C."/>
            <person name="Tapia R."/>
            <person name="Land M."/>
            <person name="Hauser L."/>
            <person name="Kyrpides N."/>
            <person name="Ivanova N."/>
            <person name="Pagani I."/>
            <person name="Stein L."/>
            <person name="Woyke T."/>
        </authorList>
    </citation>
    <scope>NUCLEOTIDE SEQUENCE [LARGE SCALE GENOMIC DNA]</scope>
    <source>
        <strain evidence="16">MC09</strain>
    </source>
</reference>
<reference key="2">
    <citation type="submission" date="2011-05" db="EMBL/GenBank/DDBJ databases">
        <title>Complete genome sequence of the aerobic marine methanotroph Methylomonas methanica MC09.</title>
        <authorList>
            <person name="Boden R."/>
            <person name="Cunliffe M."/>
            <person name="Scanlan J."/>
            <person name="Moussard H."/>
            <person name="Kits K.D."/>
            <person name="Klotz M."/>
            <person name="Jetten M."/>
            <person name="Vuilleumier S."/>
            <person name="Han J."/>
            <person name="Peters L."/>
            <person name="Mikhailova N."/>
            <person name="Teshima H."/>
            <person name="Tapia R."/>
            <person name="Kyrpides N."/>
            <person name="Ivanova N."/>
            <person name="Pagani I."/>
            <person name="Cheng J.-F."/>
            <person name="Goodwin L."/>
            <person name="Han C."/>
            <person name="Hauser L."/>
            <person name="Land M."/>
            <person name="Lapidus A."/>
            <person name="Lucas S."/>
            <person name="Pitluck S."/>
            <person name="Woyke T."/>
            <person name="Stein L.Y."/>
            <person name="Murrell C."/>
        </authorList>
    </citation>
    <scope>NUCLEOTIDE SEQUENCE</scope>
    <source>
        <strain>MC09</strain>
    </source>
</reference>
<sequence>MTTSPTLIGQPLLQLEHIRRFYPNGDSVVKALDEVSLTIWPGEFVAIIGQSGSGKSTLMNLIGCLDKPTAGRYRVLNREVAGLDADQLAALRRETFGFVFQRYNLLNTASAAENIEIPALYAGMPKNLRENRALQLLQQLGLVDRSAHRPMQMSGGQQQRVAIARALMNNPPVILADEPTGALDSQSGNEVMDLLRQLHAEGRTILLITHDEKVANNAQRIITICDGKIVGDSGENRRNGKAVIPEHREIGAIGLVSEVLEASKTALRSLRVNLFRTALTLLGIIIGVAAVVAMMAVGEGSQKKVMDQMKAMGTNVLSIRPGAPGLRGSSDVATLIPADADAIAELDNVEWASAERNGRLTLRHSNIDYASSVQGVGTSMPIVRDWPVAKGDFFSDEDMRRYAPVAVLGQTVAKILFPEGSDPLGQYVLVQNIPFEVIGVLTAKGASAGGTDQDDAIFVPLTTGLIRLFGQNYLNGITVRVADVALIDDTQHAISELLLARHQSEDFRIRNMASILETAEETQNTFTLMLGIVAAISLLVGGIGVMNIMLVSVTERTREIGIRIATGARRRDILLQFNTEAAVVCTLGGVIGVLLGFAVGILLRTFDMAVVFSPLPAILAFSCAFGTGLLFGYLPARKAAYLDPVVALAAE</sequence>
<dbReference type="PANTHER" id="PTHR30572:SF14">
    <property type="entry name" value="MACROLIDE EXPORT ATP-BINDING_PERMEASE PROTEIN MACB"/>
    <property type="match status" value="1"/>
</dbReference>
<dbReference type="InterPro" id="IPR025857">
    <property type="entry name" value="MacB_PCD"/>
</dbReference>
<feature type="transmembrane region" description="Helical" evidence="13">
    <location>
        <begin position="528"/>
        <end position="553"/>
    </location>
</feature>
<dbReference type="AlphaFoldDB" id="G0A3I6"/>
<dbReference type="KEGG" id="mmt:Metme_1869"/>
<keyword evidence="4" id="KW-0997">Cell inner membrane</keyword>
<evidence type="ECO:0000256" key="4">
    <source>
        <dbReference type="ARBA" id="ARBA00022519"/>
    </source>
</evidence>
<dbReference type="InterPro" id="IPR003593">
    <property type="entry name" value="AAA+_ATPase"/>
</dbReference>
<dbReference type="Pfam" id="PF00005">
    <property type="entry name" value="ABC_tran"/>
    <property type="match status" value="1"/>
</dbReference>
<dbReference type="STRING" id="857087.Metme_1869"/>
<keyword evidence="10 13" id="KW-0472">Membrane</keyword>
<evidence type="ECO:0000256" key="12">
    <source>
        <dbReference type="ARBA" id="ARBA00041199"/>
    </source>
</evidence>
<evidence type="ECO:0000256" key="8">
    <source>
        <dbReference type="ARBA" id="ARBA00022967"/>
    </source>
</evidence>
<feature type="transmembrane region" description="Helical" evidence="13">
    <location>
        <begin position="274"/>
        <end position="297"/>
    </location>
</feature>
<dbReference type="InterPro" id="IPR017911">
    <property type="entry name" value="MacB-like_ATP-bd"/>
</dbReference>
<dbReference type="Gene3D" id="3.40.50.300">
    <property type="entry name" value="P-loop containing nucleotide triphosphate hydrolases"/>
    <property type="match status" value="1"/>
</dbReference>
<dbReference type="HOGENOM" id="CLU_000604_78_2_6"/>
<dbReference type="GO" id="GO:0022857">
    <property type="term" value="F:transmembrane transporter activity"/>
    <property type="evidence" value="ECO:0007669"/>
    <property type="project" value="TreeGrafter"/>
</dbReference>
<evidence type="ECO:0000313" key="16">
    <source>
        <dbReference type="Proteomes" id="UP000008888"/>
    </source>
</evidence>
<organism evidence="15 16">
    <name type="scientific">Methylomonas methanica (strain DSM 25384 / MC09)</name>
    <dbReference type="NCBI Taxonomy" id="857087"/>
    <lineage>
        <taxon>Bacteria</taxon>
        <taxon>Pseudomonadati</taxon>
        <taxon>Pseudomonadota</taxon>
        <taxon>Gammaproteobacteria</taxon>
        <taxon>Methylococcales</taxon>
        <taxon>Methylococcaceae</taxon>
        <taxon>Methylomonas</taxon>
    </lineage>
</organism>
<name>G0A3I6_METMM</name>
<evidence type="ECO:0000256" key="6">
    <source>
        <dbReference type="ARBA" id="ARBA00022741"/>
    </source>
</evidence>
<dbReference type="FunFam" id="3.40.50.300:FF:000032">
    <property type="entry name" value="Export ABC transporter ATP-binding protein"/>
    <property type="match status" value="1"/>
</dbReference>
<dbReference type="SMART" id="SM00382">
    <property type="entry name" value="AAA"/>
    <property type="match status" value="1"/>
</dbReference>
<dbReference type="SUPFAM" id="SSF52540">
    <property type="entry name" value="P-loop containing nucleoside triphosphate hydrolases"/>
    <property type="match status" value="1"/>
</dbReference>
<evidence type="ECO:0000256" key="5">
    <source>
        <dbReference type="ARBA" id="ARBA00022692"/>
    </source>
</evidence>
<feature type="transmembrane region" description="Helical" evidence="13">
    <location>
        <begin position="615"/>
        <end position="634"/>
    </location>
</feature>
<reference evidence="15 16" key="1">
    <citation type="journal article" date="2011" name="J. Bacteriol.">
        <title>Complete Genome Sequence of the Aerobic Marine Methanotroph Methylomonas methanica MC09.</title>
        <authorList>
            <person name="Boden R."/>
            <person name="Cunliffe M."/>
            <person name="Scanlan J."/>
            <person name="Moussard H."/>
            <person name="Kits K.D."/>
            <person name="Klotz M.G."/>
            <person name="Jetten M.S."/>
            <person name="Vuilleumier S."/>
            <person name="Han J."/>
            <person name="Peters L."/>
            <person name="Mikhailova N."/>
            <person name="Teshima H."/>
            <person name="Tapia R."/>
            <person name="Kyrpides N."/>
            <person name="Ivanova N."/>
            <person name="Pagani I."/>
            <person name="Cheng J.F."/>
            <person name="Goodwin L."/>
            <person name="Han C."/>
            <person name="Hauser L."/>
            <person name="Land M.L."/>
            <person name="Lapidus A."/>
            <person name="Lucas S."/>
            <person name="Pitluck S."/>
            <person name="Woyke T."/>
            <person name="Stein L."/>
            <person name="Murrell J.C."/>
        </authorList>
    </citation>
    <scope>NUCLEOTIDE SEQUENCE [LARGE SCALE GENOMIC DNA]</scope>
    <source>
        <strain evidence="15 16">MC09</strain>
    </source>
</reference>
<dbReference type="GO" id="GO:0005886">
    <property type="term" value="C:plasma membrane"/>
    <property type="evidence" value="ECO:0007669"/>
    <property type="project" value="UniProtKB-SubCell"/>
</dbReference>
<dbReference type="InterPro" id="IPR027417">
    <property type="entry name" value="P-loop_NTPase"/>
</dbReference>
<keyword evidence="7" id="KW-0067">ATP-binding</keyword>
<dbReference type="OrthoDB" id="9770036at2"/>
<evidence type="ECO:0000256" key="13">
    <source>
        <dbReference type="SAM" id="Phobius"/>
    </source>
</evidence>
<evidence type="ECO:0000256" key="11">
    <source>
        <dbReference type="ARBA" id="ARBA00038388"/>
    </source>
</evidence>
<dbReference type="Proteomes" id="UP000008888">
    <property type="component" value="Chromosome"/>
</dbReference>
<dbReference type="PANTHER" id="PTHR30572">
    <property type="entry name" value="MEMBRANE COMPONENT OF TRANSPORTER-RELATED"/>
    <property type="match status" value="1"/>
</dbReference>
<keyword evidence="3" id="KW-1003">Cell membrane</keyword>
<evidence type="ECO:0000259" key="14">
    <source>
        <dbReference type="PROSITE" id="PS50893"/>
    </source>
</evidence>
<dbReference type="PROSITE" id="PS00211">
    <property type="entry name" value="ABC_TRANSPORTER_1"/>
    <property type="match status" value="1"/>
</dbReference>
<dbReference type="GO" id="GO:0016887">
    <property type="term" value="F:ATP hydrolysis activity"/>
    <property type="evidence" value="ECO:0007669"/>
    <property type="project" value="InterPro"/>
</dbReference>
<evidence type="ECO:0000256" key="2">
    <source>
        <dbReference type="ARBA" id="ARBA00022448"/>
    </source>
</evidence>
<dbReference type="InterPro" id="IPR003838">
    <property type="entry name" value="ABC3_permease_C"/>
</dbReference>
<gene>
    <name evidence="15" type="ordered locus">Metme_1869</name>
</gene>
<keyword evidence="5 13" id="KW-0812">Transmembrane</keyword>
<dbReference type="eggNOG" id="COG1136">
    <property type="taxonomic scope" value="Bacteria"/>
</dbReference>
<dbReference type="InterPro" id="IPR050250">
    <property type="entry name" value="Macrolide_Exporter_MacB"/>
</dbReference>
<protein>
    <recommendedName>
        <fullName evidence="12">Pyoverdine export ATP-binding/permease protein PvdT</fullName>
    </recommendedName>
</protein>
<dbReference type="eggNOG" id="COG0577">
    <property type="taxonomic scope" value="Bacteria"/>
</dbReference>
<dbReference type="EMBL" id="CP002738">
    <property type="protein sequence ID" value="AEG00285.1"/>
    <property type="molecule type" value="Genomic_DNA"/>
</dbReference>
<dbReference type="GO" id="GO:0005524">
    <property type="term" value="F:ATP binding"/>
    <property type="evidence" value="ECO:0007669"/>
    <property type="project" value="UniProtKB-KW"/>
</dbReference>
<evidence type="ECO:0000256" key="7">
    <source>
        <dbReference type="ARBA" id="ARBA00022840"/>
    </source>
</evidence>
<evidence type="ECO:0000256" key="9">
    <source>
        <dbReference type="ARBA" id="ARBA00022989"/>
    </source>
</evidence>
<feature type="transmembrane region" description="Helical" evidence="13">
    <location>
        <begin position="574"/>
        <end position="603"/>
    </location>
</feature>